<dbReference type="InterPro" id="IPR036236">
    <property type="entry name" value="Znf_C2H2_sf"/>
</dbReference>
<feature type="domain" description="C2H2-type" evidence="9">
    <location>
        <begin position="166"/>
        <end position="196"/>
    </location>
</feature>
<dbReference type="OrthoDB" id="2687452at2759"/>
<keyword evidence="3" id="KW-0677">Repeat</keyword>
<dbReference type="GO" id="GO:0005634">
    <property type="term" value="C:nucleus"/>
    <property type="evidence" value="ECO:0007669"/>
    <property type="project" value="UniProtKB-SubCell"/>
</dbReference>
<feature type="domain" description="C2H2-type" evidence="9">
    <location>
        <begin position="140"/>
        <end position="167"/>
    </location>
</feature>
<feature type="domain" description="C2H2-type" evidence="9">
    <location>
        <begin position="224"/>
        <end position="254"/>
    </location>
</feature>
<keyword evidence="2" id="KW-0479">Metal-binding</keyword>
<comment type="subcellular location">
    <subcellularLocation>
        <location evidence="1">Nucleus</location>
    </subcellularLocation>
</comment>
<reference evidence="10" key="1">
    <citation type="submission" date="2021-01" db="UniProtKB">
        <authorList>
            <consortium name="EnsemblMetazoa"/>
        </authorList>
    </citation>
    <scope>IDENTIFICATION</scope>
</reference>
<proteinExistence type="predicted"/>
<evidence type="ECO:0000313" key="10">
    <source>
        <dbReference type="EnsemblMetazoa" id="XP_003426398"/>
    </source>
</evidence>
<feature type="region of interest" description="Disordered" evidence="8">
    <location>
        <begin position="332"/>
        <end position="351"/>
    </location>
</feature>
<dbReference type="SUPFAM" id="SSF57667">
    <property type="entry name" value="beta-beta-alpha zinc fingers"/>
    <property type="match status" value="4"/>
</dbReference>
<evidence type="ECO:0000256" key="7">
    <source>
        <dbReference type="PROSITE-ProRule" id="PRU00042"/>
    </source>
</evidence>
<dbReference type="Proteomes" id="UP000002358">
    <property type="component" value="Chromosome 3"/>
</dbReference>
<feature type="compositionally biased region" description="Acidic residues" evidence="8">
    <location>
        <begin position="1"/>
        <end position="15"/>
    </location>
</feature>
<dbReference type="OMA" id="YTKHCRD"/>
<dbReference type="PANTHER" id="PTHR24379">
    <property type="entry name" value="KRAB AND ZINC FINGER DOMAIN-CONTAINING"/>
    <property type="match status" value="1"/>
</dbReference>
<keyword evidence="6" id="KW-0539">Nucleus</keyword>
<dbReference type="GO" id="GO:0008270">
    <property type="term" value="F:zinc ion binding"/>
    <property type="evidence" value="ECO:0007669"/>
    <property type="project" value="UniProtKB-KW"/>
</dbReference>
<evidence type="ECO:0000256" key="4">
    <source>
        <dbReference type="ARBA" id="ARBA00022771"/>
    </source>
</evidence>
<sequence>MESDSNYEPEPEEIAETNKKPHKCEYPGCTAAFSRPSRLEQHLMVHQNKRPYKCKQEGCDKAYSNPSHLKRHAQSHSEIAKTYSCCVCSVKISTLSNLKRHYNRAHNTERELHCMECNVYFRKKNRYEEHMAAHKHESKYKCGICEKEYLSHTKLKKHQEIHNKIYECPIENCPKTFTKWALMIKHKRKEHINKYPCPECGKEFLTKACLRLHAEVHSEDRPAIPCPYEKCTRLYYFKRNLDQHIRRKHNGQKFICDICNRCLSTKQKLQNHMIAQHLSEKKPFKRKPPAPRKDTGQARRSALSELTGLYLSVKAEVQLMKRNPTALLRDAMVEESVSEDDRVSDTSAKGA</sequence>
<feature type="domain" description="C2H2-type" evidence="9">
    <location>
        <begin position="22"/>
        <end position="51"/>
    </location>
</feature>
<protein>
    <recommendedName>
        <fullName evidence="9">C2H2-type domain-containing protein</fullName>
    </recommendedName>
</protein>
<feature type="domain" description="C2H2-type" evidence="9">
    <location>
        <begin position="112"/>
        <end position="139"/>
    </location>
</feature>
<dbReference type="PROSITE" id="PS00028">
    <property type="entry name" value="ZINC_FINGER_C2H2_1"/>
    <property type="match status" value="8"/>
</dbReference>
<evidence type="ECO:0000256" key="5">
    <source>
        <dbReference type="ARBA" id="ARBA00022833"/>
    </source>
</evidence>
<dbReference type="EnsemblMetazoa" id="XM_003426350">
    <property type="protein sequence ID" value="XP_003426398"/>
    <property type="gene ID" value="LOC100679520"/>
</dbReference>
<evidence type="ECO:0000313" key="11">
    <source>
        <dbReference type="Proteomes" id="UP000002358"/>
    </source>
</evidence>
<dbReference type="KEGG" id="nvi:100679520"/>
<keyword evidence="11" id="KW-1185">Reference proteome</keyword>
<dbReference type="PANTHER" id="PTHR24379:SF121">
    <property type="entry name" value="C2H2-TYPE DOMAIN-CONTAINING PROTEIN"/>
    <property type="match status" value="1"/>
</dbReference>
<feature type="domain" description="C2H2-type" evidence="9">
    <location>
        <begin position="83"/>
        <end position="111"/>
    </location>
</feature>
<keyword evidence="4 7" id="KW-0863">Zinc-finger</keyword>
<dbReference type="AlphaFoldDB" id="A0A7M7GDL7"/>
<dbReference type="Pfam" id="PF00096">
    <property type="entry name" value="zf-C2H2"/>
    <property type="match status" value="3"/>
</dbReference>
<evidence type="ECO:0000259" key="9">
    <source>
        <dbReference type="PROSITE" id="PS50157"/>
    </source>
</evidence>
<dbReference type="FunFam" id="3.30.160.60:FF:000100">
    <property type="entry name" value="Zinc finger 45-like"/>
    <property type="match status" value="1"/>
</dbReference>
<dbReference type="PROSITE" id="PS50157">
    <property type="entry name" value="ZINC_FINGER_C2H2_2"/>
    <property type="match status" value="9"/>
</dbReference>
<accession>A0A7M7GDL7</accession>
<feature type="region of interest" description="Disordered" evidence="8">
    <location>
        <begin position="1"/>
        <end position="22"/>
    </location>
</feature>
<evidence type="ECO:0000256" key="6">
    <source>
        <dbReference type="ARBA" id="ARBA00023242"/>
    </source>
</evidence>
<feature type="domain" description="C2H2-type" evidence="9">
    <location>
        <begin position="195"/>
        <end position="222"/>
    </location>
</feature>
<evidence type="ECO:0000256" key="8">
    <source>
        <dbReference type="SAM" id="MobiDB-lite"/>
    </source>
</evidence>
<gene>
    <name evidence="10" type="primary">100679520</name>
</gene>
<dbReference type="Pfam" id="PF13894">
    <property type="entry name" value="zf-C2H2_4"/>
    <property type="match status" value="1"/>
</dbReference>
<dbReference type="FunFam" id="3.30.160.60:FF:001102">
    <property type="entry name" value="Transcription factor IIIA"/>
    <property type="match status" value="1"/>
</dbReference>
<keyword evidence="5" id="KW-0862">Zinc</keyword>
<feature type="region of interest" description="Disordered" evidence="8">
    <location>
        <begin position="276"/>
        <end position="299"/>
    </location>
</feature>
<evidence type="ECO:0000256" key="2">
    <source>
        <dbReference type="ARBA" id="ARBA00022723"/>
    </source>
</evidence>
<evidence type="ECO:0000256" key="1">
    <source>
        <dbReference type="ARBA" id="ARBA00004123"/>
    </source>
</evidence>
<organism evidence="10 11">
    <name type="scientific">Nasonia vitripennis</name>
    <name type="common">Parasitic wasp</name>
    <dbReference type="NCBI Taxonomy" id="7425"/>
    <lineage>
        <taxon>Eukaryota</taxon>
        <taxon>Metazoa</taxon>
        <taxon>Ecdysozoa</taxon>
        <taxon>Arthropoda</taxon>
        <taxon>Hexapoda</taxon>
        <taxon>Insecta</taxon>
        <taxon>Pterygota</taxon>
        <taxon>Neoptera</taxon>
        <taxon>Endopterygota</taxon>
        <taxon>Hymenoptera</taxon>
        <taxon>Apocrita</taxon>
        <taxon>Proctotrupomorpha</taxon>
        <taxon>Chalcidoidea</taxon>
        <taxon>Pteromalidae</taxon>
        <taxon>Pteromalinae</taxon>
        <taxon>Nasonia</taxon>
    </lineage>
</organism>
<dbReference type="InterPro" id="IPR013087">
    <property type="entry name" value="Znf_C2H2_type"/>
</dbReference>
<feature type="domain" description="C2H2-type" evidence="9">
    <location>
        <begin position="254"/>
        <end position="282"/>
    </location>
</feature>
<dbReference type="Gene3D" id="3.30.160.60">
    <property type="entry name" value="Classic Zinc Finger"/>
    <property type="match status" value="6"/>
</dbReference>
<name>A0A7M7GDL7_NASVI</name>
<dbReference type="SMR" id="A0A7M7GDL7"/>
<dbReference type="InParanoid" id="A0A7M7GDL7"/>
<feature type="domain" description="C2H2-type" evidence="9">
    <location>
        <begin position="52"/>
        <end position="77"/>
    </location>
</feature>
<dbReference type="SMART" id="SM00355">
    <property type="entry name" value="ZnF_C2H2"/>
    <property type="match status" value="9"/>
</dbReference>
<evidence type="ECO:0000256" key="3">
    <source>
        <dbReference type="ARBA" id="ARBA00022737"/>
    </source>
</evidence>